<dbReference type="Pfam" id="PF05719">
    <property type="entry name" value="GPP34"/>
    <property type="match status" value="1"/>
</dbReference>
<accession>A0A1H3QTK0</accession>
<protein>
    <submittedName>
        <fullName evidence="5">Golgi phosphoprotein 3 (GPP34)</fullName>
    </submittedName>
</protein>
<name>A0A1H3QTK0_9ACTN</name>
<dbReference type="AlphaFoldDB" id="A0A1H3QTK0"/>
<sequence length="259" mass="26888">MTASSAECPVFDAWATGECDAGAERLPFRAMTTVPIAEELLLLAYDNESGKATGSRIGLDLGMAAAVLVELALAGRIAYADGNIVVVDATPTGVPVADEVLAKIESNVPHTPASWVQRLRHGLRDRVLSDLVGRGVIRDVDEVELEFIHVHRYPSVDATVEDETRGRLAAALAGEGAPDERTAALATLIVASRMEAALGLTGDAAATAHEKLERIASGAGFSGGVSLDQSTVRPSVALVVIALGKAIQAALGTPRPVTH</sequence>
<keyword evidence="2" id="KW-0333">Golgi apparatus</keyword>
<dbReference type="Proteomes" id="UP000199632">
    <property type="component" value="Unassembled WGS sequence"/>
</dbReference>
<keyword evidence="4" id="KW-0472">Membrane</keyword>
<dbReference type="GO" id="GO:0012505">
    <property type="term" value="C:endomembrane system"/>
    <property type="evidence" value="ECO:0007669"/>
    <property type="project" value="UniProtKB-ARBA"/>
</dbReference>
<comment type="subcellular location">
    <subcellularLocation>
        <location evidence="1">Golgi apparatus membrane</location>
        <topology evidence="1">Peripheral membrane protein</topology>
        <orientation evidence="1">Cytoplasmic side</orientation>
    </subcellularLocation>
</comment>
<dbReference type="EMBL" id="FNQB01000002">
    <property type="protein sequence ID" value="SDZ16381.1"/>
    <property type="molecule type" value="Genomic_DNA"/>
</dbReference>
<proteinExistence type="predicted"/>
<evidence type="ECO:0000313" key="5">
    <source>
        <dbReference type="EMBL" id="SDZ16381.1"/>
    </source>
</evidence>
<keyword evidence="6" id="KW-1185">Reference proteome</keyword>
<evidence type="ECO:0000256" key="2">
    <source>
        <dbReference type="ARBA" id="ARBA00023034"/>
    </source>
</evidence>
<evidence type="ECO:0000256" key="4">
    <source>
        <dbReference type="ARBA" id="ARBA00023136"/>
    </source>
</evidence>
<dbReference type="Gene3D" id="1.10.3630.10">
    <property type="entry name" value="yeast vps74-n-term truncation variant domain like"/>
    <property type="match status" value="1"/>
</dbReference>
<evidence type="ECO:0000256" key="1">
    <source>
        <dbReference type="ARBA" id="ARBA00004255"/>
    </source>
</evidence>
<gene>
    <name evidence="5" type="ORF">SAMN05421684_3151</name>
</gene>
<dbReference type="GO" id="GO:0005737">
    <property type="term" value="C:cytoplasm"/>
    <property type="evidence" value="ECO:0007669"/>
    <property type="project" value="UniProtKB-ARBA"/>
</dbReference>
<evidence type="ECO:0000256" key="3">
    <source>
        <dbReference type="ARBA" id="ARBA00023121"/>
    </source>
</evidence>
<evidence type="ECO:0000313" key="6">
    <source>
        <dbReference type="Proteomes" id="UP000199632"/>
    </source>
</evidence>
<organism evidence="5 6">
    <name type="scientific">Asanoa ishikariensis</name>
    <dbReference type="NCBI Taxonomy" id="137265"/>
    <lineage>
        <taxon>Bacteria</taxon>
        <taxon>Bacillati</taxon>
        <taxon>Actinomycetota</taxon>
        <taxon>Actinomycetes</taxon>
        <taxon>Micromonosporales</taxon>
        <taxon>Micromonosporaceae</taxon>
        <taxon>Asanoa</taxon>
    </lineage>
</organism>
<keyword evidence="3" id="KW-0446">Lipid-binding</keyword>
<dbReference type="InterPro" id="IPR008628">
    <property type="entry name" value="GPP34-like"/>
</dbReference>
<reference evidence="6" key="1">
    <citation type="submission" date="2016-10" db="EMBL/GenBank/DDBJ databases">
        <authorList>
            <person name="Varghese N."/>
            <person name="Submissions S."/>
        </authorList>
    </citation>
    <scope>NUCLEOTIDE SEQUENCE [LARGE SCALE GENOMIC DNA]</scope>
    <source>
        <strain evidence="6">DSM 44718</strain>
    </source>
</reference>
<dbReference type="InterPro" id="IPR038261">
    <property type="entry name" value="GPP34-like_sf"/>
</dbReference>
<dbReference type="GO" id="GO:0070273">
    <property type="term" value="F:phosphatidylinositol-4-phosphate binding"/>
    <property type="evidence" value="ECO:0007669"/>
    <property type="project" value="InterPro"/>
</dbReference>
<dbReference type="STRING" id="137265.SAMN05421684_3151"/>